<accession>A0A5B7WUM9</accession>
<keyword evidence="3 5" id="KW-0378">Hydrolase</keyword>
<protein>
    <recommendedName>
        <fullName evidence="5">Putative 3-methyladenine DNA glycosylase</fullName>
        <ecNumber evidence="5">3.2.2.-</ecNumber>
    </recommendedName>
</protein>
<dbReference type="InterPro" id="IPR036995">
    <property type="entry name" value="MPG_sf"/>
</dbReference>
<sequence>MDRELFTAHGLEVAPQLLGARLSVQSPEGVVTLRITETEAYHGVGTPPPYDPGSHSKDRKTERNASMFGPPGHAYVYLSYGVHYAINLVCSPTGTASAVLLRAGEIMEGEELAVERRTAKRHQAANGRSPAPISHAQLALGPGNLGTALGITRAEHDGLDLFTAPFHLELPSQRVEHIAHGPRVGVAGSAGGTNFPWRFWIPGDPTVSAFRPGRNAAAWRHDPVRDAFSWDPSS</sequence>
<dbReference type="SUPFAM" id="SSF50486">
    <property type="entry name" value="FMT C-terminal domain-like"/>
    <property type="match status" value="1"/>
</dbReference>
<dbReference type="GO" id="GO:0006284">
    <property type="term" value="P:base-excision repair"/>
    <property type="evidence" value="ECO:0007669"/>
    <property type="project" value="InterPro"/>
</dbReference>
<reference evidence="7 8" key="1">
    <citation type="submission" date="2018-12" db="EMBL/GenBank/DDBJ databases">
        <title>Complete Genome Sequence of Glutamicibacter creatinolyticus strain LGCM259,isolated from an abscess of a 12-year-old mare in Italy.</title>
        <authorList>
            <person name="Santos R.G."/>
            <person name="Silva A.L."/>
            <person name="Seyffert N."/>
            <person name="Castro T.L.P."/>
            <person name="Attili A.R."/>
            <person name="Rifici C."/>
            <person name="Mazzullo G."/>
            <person name="Brenig B."/>
            <person name="Venanzi F."/>
            <person name="Azevedo V."/>
        </authorList>
    </citation>
    <scope>NUCLEOTIDE SEQUENCE [LARGE SCALE GENOMIC DNA]</scope>
    <source>
        <strain evidence="7 8">LGCM 259</strain>
    </source>
</reference>
<evidence type="ECO:0000256" key="1">
    <source>
        <dbReference type="ARBA" id="ARBA00009232"/>
    </source>
</evidence>
<evidence type="ECO:0000256" key="6">
    <source>
        <dbReference type="SAM" id="MobiDB-lite"/>
    </source>
</evidence>
<dbReference type="KEGG" id="gcr:GcLGCM259_1260"/>
<dbReference type="Pfam" id="PF02245">
    <property type="entry name" value="Pur_DNA_glyco"/>
    <property type="match status" value="1"/>
</dbReference>
<dbReference type="NCBIfam" id="NF002003">
    <property type="entry name" value="PRK00802.1-3"/>
    <property type="match status" value="1"/>
</dbReference>
<dbReference type="Proteomes" id="UP000307000">
    <property type="component" value="Chromosome"/>
</dbReference>
<dbReference type="RefSeq" id="WP_138926124.1">
    <property type="nucleotide sequence ID" value="NZ_CP034412.1"/>
</dbReference>
<name>A0A5B7WUM9_9MICC</name>
<gene>
    <name evidence="7" type="ORF">GcLGCM259_1260</name>
</gene>
<dbReference type="GO" id="GO:0003905">
    <property type="term" value="F:alkylbase DNA N-glycosylase activity"/>
    <property type="evidence" value="ECO:0007669"/>
    <property type="project" value="InterPro"/>
</dbReference>
<feature type="compositionally biased region" description="Basic and acidic residues" evidence="6">
    <location>
        <begin position="54"/>
        <end position="63"/>
    </location>
</feature>
<evidence type="ECO:0000256" key="4">
    <source>
        <dbReference type="ARBA" id="ARBA00023204"/>
    </source>
</evidence>
<dbReference type="CDD" id="cd00540">
    <property type="entry name" value="AAG"/>
    <property type="match status" value="1"/>
</dbReference>
<dbReference type="HAMAP" id="MF_00527">
    <property type="entry name" value="3MGH"/>
    <property type="match status" value="1"/>
</dbReference>
<dbReference type="Gene3D" id="3.10.300.10">
    <property type="entry name" value="Methylpurine-DNA glycosylase (MPG)"/>
    <property type="match status" value="1"/>
</dbReference>
<dbReference type="PANTHER" id="PTHR10429:SF0">
    <property type="entry name" value="DNA-3-METHYLADENINE GLYCOSYLASE"/>
    <property type="match status" value="1"/>
</dbReference>
<dbReference type="InterPro" id="IPR003180">
    <property type="entry name" value="MPG"/>
</dbReference>
<dbReference type="PANTHER" id="PTHR10429">
    <property type="entry name" value="DNA-3-METHYLADENINE GLYCOSYLASE"/>
    <property type="match status" value="1"/>
</dbReference>
<dbReference type="GO" id="GO:0003677">
    <property type="term" value="F:DNA binding"/>
    <property type="evidence" value="ECO:0007669"/>
    <property type="project" value="InterPro"/>
</dbReference>
<evidence type="ECO:0000313" key="7">
    <source>
        <dbReference type="EMBL" id="QCY46995.1"/>
    </source>
</evidence>
<evidence type="ECO:0000256" key="3">
    <source>
        <dbReference type="ARBA" id="ARBA00022801"/>
    </source>
</evidence>
<organism evidence="7 8">
    <name type="scientific">Glutamicibacter creatinolyticus</name>
    <dbReference type="NCBI Taxonomy" id="162496"/>
    <lineage>
        <taxon>Bacteria</taxon>
        <taxon>Bacillati</taxon>
        <taxon>Actinomycetota</taxon>
        <taxon>Actinomycetes</taxon>
        <taxon>Micrococcales</taxon>
        <taxon>Micrococcaceae</taxon>
        <taxon>Glutamicibacter</taxon>
    </lineage>
</organism>
<feature type="region of interest" description="Disordered" evidence="6">
    <location>
        <begin position="41"/>
        <end position="66"/>
    </location>
</feature>
<dbReference type="AlphaFoldDB" id="A0A5B7WUM9"/>
<comment type="similarity">
    <text evidence="1 5">Belongs to the DNA glycosylase MPG family.</text>
</comment>
<dbReference type="EMBL" id="CP034412">
    <property type="protein sequence ID" value="QCY46995.1"/>
    <property type="molecule type" value="Genomic_DNA"/>
</dbReference>
<keyword evidence="2 5" id="KW-0227">DNA damage</keyword>
<dbReference type="EC" id="3.2.2.-" evidence="5"/>
<evidence type="ECO:0000313" key="8">
    <source>
        <dbReference type="Proteomes" id="UP000307000"/>
    </source>
</evidence>
<evidence type="ECO:0000256" key="5">
    <source>
        <dbReference type="HAMAP-Rule" id="MF_00527"/>
    </source>
</evidence>
<dbReference type="NCBIfam" id="TIGR00567">
    <property type="entry name" value="3mg"/>
    <property type="match status" value="1"/>
</dbReference>
<evidence type="ECO:0000256" key="2">
    <source>
        <dbReference type="ARBA" id="ARBA00022763"/>
    </source>
</evidence>
<keyword evidence="8" id="KW-1185">Reference proteome</keyword>
<proteinExistence type="inferred from homology"/>
<keyword evidence="4 5" id="KW-0234">DNA repair</keyword>
<dbReference type="InterPro" id="IPR011034">
    <property type="entry name" value="Formyl_transferase-like_C_sf"/>
</dbReference>